<feature type="transmembrane region" description="Helical" evidence="1">
    <location>
        <begin position="7"/>
        <end position="27"/>
    </location>
</feature>
<reference evidence="2 3" key="1">
    <citation type="submission" date="2012-09" db="EMBL/GenBank/DDBJ databases">
        <title>Genome Sequence of Bacillus sp. DW5-4.</title>
        <authorList>
            <person name="Lai Q."/>
            <person name="Liu Y."/>
            <person name="Shao Z."/>
        </authorList>
    </citation>
    <scope>NUCLEOTIDE SEQUENCE [LARGE SCALE GENOMIC DNA]</scope>
    <source>
        <strain evidence="2 3">DW5-4</strain>
    </source>
</reference>
<dbReference type="OrthoDB" id="2880908at2"/>
<dbReference type="Proteomes" id="UP000028091">
    <property type="component" value="Unassembled WGS sequence"/>
</dbReference>
<evidence type="ECO:0008006" key="4">
    <source>
        <dbReference type="Google" id="ProtNLM"/>
    </source>
</evidence>
<feature type="transmembrane region" description="Helical" evidence="1">
    <location>
        <begin position="33"/>
        <end position="53"/>
    </location>
</feature>
<evidence type="ECO:0000313" key="2">
    <source>
        <dbReference type="EMBL" id="KEP25875.1"/>
    </source>
</evidence>
<evidence type="ECO:0000256" key="1">
    <source>
        <dbReference type="SAM" id="Phobius"/>
    </source>
</evidence>
<feature type="transmembrane region" description="Helical" evidence="1">
    <location>
        <begin position="69"/>
        <end position="91"/>
    </location>
</feature>
<keyword evidence="1" id="KW-0472">Membrane</keyword>
<name>A0A081L9E9_9BACI</name>
<evidence type="ECO:0000313" key="3">
    <source>
        <dbReference type="Proteomes" id="UP000028091"/>
    </source>
</evidence>
<keyword evidence="1" id="KW-1133">Transmembrane helix</keyword>
<dbReference type="EMBL" id="JOTP01000015">
    <property type="protein sequence ID" value="KEP25875.1"/>
    <property type="molecule type" value="Genomic_DNA"/>
</dbReference>
<accession>A0A081L9E9</accession>
<comment type="caution">
    <text evidence="2">The sequence shown here is derived from an EMBL/GenBank/DDBJ whole genome shotgun (WGS) entry which is preliminary data.</text>
</comment>
<dbReference type="eggNOG" id="ENOG5030E53">
    <property type="taxonomic scope" value="Bacteria"/>
</dbReference>
<dbReference type="RefSeq" id="WP_034322897.1">
    <property type="nucleotide sequence ID" value="NZ_JBCMYH010000021.1"/>
</dbReference>
<proteinExistence type="predicted"/>
<keyword evidence="1" id="KW-0812">Transmembrane</keyword>
<keyword evidence="3" id="KW-1185">Reference proteome</keyword>
<gene>
    <name evidence="2" type="ORF">BA70_05145</name>
</gene>
<dbReference type="AlphaFoldDB" id="A0A081L9E9"/>
<protein>
    <recommendedName>
        <fullName evidence="4">Permease</fullName>
    </recommendedName>
</protein>
<sequence length="95" mass="11387">MSRWRNFRYSLLHFLIVFMLFSTSFLAETNGGPWLIAFMVLIGSISFSVEYMLDRHTNNQKPEAQRVKYLYFIMFQIAMTLILFVCFHMLMNRSI</sequence>
<organism evidence="2 3">
    <name type="scientific">Bacillus zhangzhouensis</name>
    <dbReference type="NCBI Taxonomy" id="1178540"/>
    <lineage>
        <taxon>Bacteria</taxon>
        <taxon>Bacillati</taxon>
        <taxon>Bacillota</taxon>
        <taxon>Bacilli</taxon>
        <taxon>Bacillales</taxon>
        <taxon>Bacillaceae</taxon>
        <taxon>Bacillus</taxon>
    </lineage>
</organism>